<organism evidence="2 3">
    <name type="scientific">Pleurodeles waltl</name>
    <name type="common">Iberian ribbed newt</name>
    <dbReference type="NCBI Taxonomy" id="8319"/>
    <lineage>
        <taxon>Eukaryota</taxon>
        <taxon>Metazoa</taxon>
        <taxon>Chordata</taxon>
        <taxon>Craniata</taxon>
        <taxon>Vertebrata</taxon>
        <taxon>Euteleostomi</taxon>
        <taxon>Amphibia</taxon>
        <taxon>Batrachia</taxon>
        <taxon>Caudata</taxon>
        <taxon>Salamandroidea</taxon>
        <taxon>Salamandridae</taxon>
        <taxon>Pleurodelinae</taxon>
        <taxon>Pleurodeles</taxon>
    </lineage>
</organism>
<evidence type="ECO:0000256" key="1">
    <source>
        <dbReference type="SAM" id="MobiDB-lite"/>
    </source>
</evidence>
<accession>A0AAV7NX47</accession>
<comment type="caution">
    <text evidence="2">The sequence shown here is derived from an EMBL/GenBank/DDBJ whole genome shotgun (WGS) entry which is preliminary data.</text>
</comment>
<proteinExistence type="predicted"/>
<keyword evidence="3" id="KW-1185">Reference proteome</keyword>
<reference evidence="2" key="1">
    <citation type="journal article" date="2022" name="bioRxiv">
        <title>Sequencing and chromosome-scale assembly of the giantPleurodeles waltlgenome.</title>
        <authorList>
            <person name="Brown T."/>
            <person name="Elewa A."/>
            <person name="Iarovenko S."/>
            <person name="Subramanian E."/>
            <person name="Araus A.J."/>
            <person name="Petzold A."/>
            <person name="Susuki M."/>
            <person name="Suzuki K.-i.T."/>
            <person name="Hayashi T."/>
            <person name="Toyoda A."/>
            <person name="Oliveira C."/>
            <person name="Osipova E."/>
            <person name="Leigh N.D."/>
            <person name="Simon A."/>
            <person name="Yun M.H."/>
        </authorList>
    </citation>
    <scope>NUCLEOTIDE SEQUENCE</scope>
    <source>
        <strain evidence="2">20211129_DDA</strain>
        <tissue evidence="2">Liver</tissue>
    </source>
</reference>
<dbReference type="EMBL" id="JANPWB010000012">
    <property type="protein sequence ID" value="KAJ1120567.1"/>
    <property type="molecule type" value="Genomic_DNA"/>
</dbReference>
<feature type="region of interest" description="Disordered" evidence="1">
    <location>
        <begin position="66"/>
        <end position="90"/>
    </location>
</feature>
<name>A0AAV7NX47_PLEWA</name>
<protein>
    <submittedName>
        <fullName evidence="2">Uncharacterized protein</fullName>
    </submittedName>
</protein>
<gene>
    <name evidence="2" type="ORF">NDU88_008730</name>
</gene>
<dbReference type="AlphaFoldDB" id="A0AAV7NX47"/>
<evidence type="ECO:0000313" key="2">
    <source>
        <dbReference type="EMBL" id="KAJ1120567.1"/>
    </source>
</evidence>
<evidence type="ECO:0000313" key="3">
    <source>
        <dbReference type="Proteomes" id="UP001066276"/>
    </source>
</evidence>
<sequence>MPELMGRQRRDLGRWLINAQLLCWCRGAEHGKGVSDNRPEARRQLEKERAIGTAARQGNWARCLEDEGDPWAGRGRGEDGDCSPPMPPATAAVIGRAEPRSPCSVIDEASQRPAVTTVTPGLWNS</sequence>
<dbReference type="Proteomes" id="UP001066276">
    <property type="component" value="Chromosome 8"/>
</dbReference>